<evidence type="ECO:0000256" key="1">
    <source>
        <dbReference type="SAM" id="MobiDB-lite"/>
    </source>
</evidence>
<dbReference type="GO" id="GO:0005743">
    <property type="term" value="C:mitochondrial inner membrane"/>
    <property type="evidence" value="ECO:0007669"/>
    <property type="project" value="Ensembl"/>
</dbReference>
<gene>
    <name evidence="3" type="primary">DMAC1</name>
</gene>
<dbReference type="Proteomes" id="UP000429181">
    <property type="component" value="Chromosome 8"/>
</dbReference>
<reference evidence="3" key="2">
    <citation type="submission" date="2025-08" db="UniProtKB">
        <authorList>
            <consortium name="Ensembl"/>
        </authorList>
    </citation>
    <scope>IDENTIFICATION</scope>
</reference>
<reference evidence="3 4" key="1">
    <citation type="submission" date="2018-11" db="EMBL/GenBank/DDBJ databases">
        <title>Haplotype-resolved cattle genomes.</title>
        <authorList>
            <person name="Low W.Y."/>
            <person name="Tearle R."/>
            <person name="Bickhart D.M."/>
            <person name="Rosen B.D."/>
            <person name="Koren S."/>
            <person name="Rhie A."/>
            <person name="Hiendleder S."/>
            <person name="Phillippy A.M."/>
            <person name="Smith T.P.L."/>
            <person name="Williams J.L."/>
        </authorList>
    </citation>
    <scope>NUCLEOTIDE SEQUENCE [LARGE SCALE GENOMIC DNA]</scope>
</reference>
<dbReference type="RefSeq" id="XP_027405107.1">
    <property type="nucleotide sequence ID" value="XM_027549306.1"/>
</dbReference>
<dbReference type="InterPro" id="IPR028036">
    <property type="entry name" value="DMAC1-like_dom"/>
</dbReference>
<dbReference type="InterPro" id="IPR053117">
    <property type="entry name" value="DMAC_Protein"/>
</dbReference>
<evidence type="ECO:0000313" key="3">
    <source>
        <dbReference type="Ensembl" id="ENSBIXP00005038407.1"/>
    </source>
</evidence>
<dbReference type="Pfam" id="PF15055">
    <property type="entry name" value="DMAC1_Dmo2"/>
    <property type="match status" value="1"/>
</dbReference>
<sequence>MGSFVSQPLEPVKFVAPPETTSTPKPAQVTAPGAPASPAQAPLFNNCWSCRVLSGSGLIGAGGYVYWMARKPMKLGYPPGPGTIAQMIFGISCGERLSEGT</sequence>
<evidence type="ECO:0000313" key="4">
    <source>
        <dbReference type="Proteomes" id="UP000429181"/>
    </source>
</evidence>
<dbReference type="Ensembl" id="ENSBIXT00005028493.1">
    <property type="protein sequence ID" value="ENSBIXP00005038407.1"/>
    <property type="gene ID" value="ENSBIXG00005020420.1"/>
</dbReference>
<protein>
    <submittedName>
        <fullName evidence="3">Distal membrane arm assembly component 1</fullName>
    </submittedName>
</protein>
<feature type="domain" description="Distal membrane-arm assembly complex protein 1-like" evidence="2">
    <location>
        <begin position="46"/>
        <end position="92"/>
    </location>
</feature>
<dbReference type="PANTHER" id="PTHR36469">
    <property type="entry name" value="DISTAL MEMBRANE-ARM ASSEMBLY COMPLEX PROTEIN 1"/>
    <property type="match status" value="1"/>
</dbReference>
<organism evidence="3 4">
    <name type="scientific">Bos indicus x Bos taurus</name>
    <name type="common">Hybrid cattle</name>
    <dbReference type="NCBI Taxonomy" id="30522"/>
    <lineage>
        <taxon>Eukaryota</taxon>
        <taxon>Metazoa</taxon>
        <taxon>Chordata</taxon>
        <taxon>Craniata</taxon>
        <taxon>Vertebrata</taxon>
        <taxon>Euteleostomi</taxon>
        <taxon>Mammalia</taxon>
        <taxon>Eutheria</taxon>
        <taxon>Laurasiatheria</taxon>
        <taxon>Artiodactyla</taxon>
        <taxon>Ruminantia</taxon>
        <taxon>Pecora</taxon>
        <taxon>Bovidae</taxon>
        <taxon>Bovinae</taxon>
        <taxon>Bos</taxon>
    </lineage>
</organism>
<dbReference type="GeneTree" id="ENSGT00390000003343"/>
<dbReference type="GeneID" id="113897039"/>
<dbReference type="GO" id="GO:0032981">
    <property type="term" value="P:mitochondrial respiratory chain complex I assembly"/>
    <property type="evidence" value="ECO:0007669"/>
    <property type="project" value="Ensembl"/>
</dbReference>
<dbReference type="AlphaFoldDB" id="A0A4W2I825"/>
<proteinExistence type="predicted"/>
<name>A0A4W2I825_BOBOX</name>
<evidence type="ECO:0000259" key="2">
    <source>
        <dbReference type="Pfam" id="PF15055"/>
    </source>
</evidence>
<dbReference type="CTD" id="90871"/>
<dbReference type="PANTHER" id="PTHR36469:SF1">
    <property type="entry name" value="DISTAL MEMBRANE-ARM ASSEMBLY COMPLEX PROTEIN 1"/>
    <property type="match status" value="1"/>
</dbReference>
<feature type="region of interest" description="Disordered" evidence="1">
    <location>
        <begin position="1"/>
        <end position="36"/>
    </location>
</feature>
<accession>A0A4W2I825</accession>